<evidence type="ECO:0000259" key="12">
    <source>
        <dbReference type="Pfam" id="PF00593"/>
    </source>
</evidence>
<dbReference type="InterPro" id="IPR037066">
    <property type="entry name" value="Plug_dom_sf"/>
</dbReference>
<dbReference type="Gene3D" id="2.170.130.10">
    <property type="entry name" value="TonB-dependent receptor, plug domain"/>
    <property type="match status" value="1"/>
</dbReference>
<organism evidence="14 15">
    <name type="scientific">Candidatus Cryptobacteroides merdavium</name>
    <dbReference type="NCBI Taxonomy" id="2840769"/>
    <lineage>
        <taxon>Bacteria</taxon>
        <taxon>Pseudomonadati</taxon>
        <taxon>Bacteroidota</taxon>
        <taxon>Bacteroidia</taxon>
        <taxon>Bacteroidales</taxon>
        <taxon>Candidatus Cryptobacteroides</taxon>
    </lineage>
</organism>
<dbReference type="GO" id="GO:0015344">
    <property type="term" value="F:siderophore uptake transmembrane transporter activity"/>
    <property type="evidence" value="ECO:0007669"/>
    <property type="project" value="TreeGrafter"/>
</dbReference>
<keyword evidence="8 14" id="KW-0675">Receptor</keyword>
<sequence>MNSLYKYIFLILLSISTVLPAEAAPVCSISGTTADSKTGEAIPGTAIIIKGTGLWTVSDDSGAFSFENLAAGQYTFEFSCLGYVSKAVNIDIRTDMFDIVIRLDENTLALDEVIVTAERSKEDMNTTMTFGSNALEHLQMSNVTDVAALLPGGKTVNPDLTTNNTISVRDGGSSIGNAAFGTAIEVDGVRLGNNGSFGAMDGTGTRNIPVDNIESIEIIAGVPSAEYGDLNGGMVRIHTRKGRTPVNVTFSVNPRTYSVSASKGIDLQQERGVLNVSGEWTRATRQLMSPYTSYTRRGLSFTYSNTFAKVLRFEAGVTGNIGGMNSKDDPDAYTGEYTKVRDNVFRANTSLIWLLNRSWITNLSFDASVYFNDNLSREHLFTSSASMQPAVHATEQGYFLAERLPLSYFSDRMTDSKELDYAASIKYDWFRKFGKVNSHLKAGLQWKATGNVGEGEYYLDPSLAENGYRPRPYRDYPYMHNLSTYIEEEITVPVGKTSLRVSAGLRLESLFVRNSAYSHVNSLSPRFNAKWQLTEHLAVRGGWGVSEKLPSYYVLYPEQLYRDIQTFGFSHGDQTSYVYYTQPYTMLYNSSLTWQRSQNSELGIDLSFKNGFSLSLVGYYDKTANPYRYSNSYTPFSYNYLKTPDGFTMPANPQIQVDSQTGMVYIRGSEDEFWTPMQISVTDRTFVNSQYADNGADIHRAGAELIVDFPEIRPIRTQFRIDANYAWTSYIDNSLYWHYQTGWSHTMLENRSYQYVGIYATGNGTNVWNGKRTHSMDANITAITHIPQARIIITCRLEMSLLKRSRNLSEYNGKEYALNVSESSNTAVGGSIYDGNSYTAIWPVAYMDLDGNIHEFTAANAANSEFSNLILKSANAYTFARDGYGPYFSANISITKEIGNHVSLSFFANNFTNSRKEVKSLATGVGAIFTPDFYYGLTCRLKF</sequence>
<keyword evidence="5 11" id="KW-0732">Signal</keyword>
<comment type="subcellular location">
    <subcellularLocation>
        <location evidence="1">Cell outer membrane</location>
        <topology evidence="1">Multi-pass membrane protein</topology>
    </subcellularLocation>
</comment>
<evidence type="ECO:0000256" key="5">
    <source>
        <dbReference type="ARBA" id="ARBA00022729"/>
    </source>
</evidence>
<dbReference type="PANTHER" id="PTHR30069:SF29">
    <property type="entry name" value="HEMOGLOBIN AND HEMOGLOBIN-HAPTOGLOBIN-BINDING PROTEIN 1-RELATED"/>
    <property type="match status" value="1"/>
</dbReference>
<dbReference type="InterPro" id="IPR000531">
    <property type="entry name" value="Beta-barrel_TonB"/>
</dbReference>
<evidence type="ECO:0000256" key="3">
    <source>
        <dbReference type="ARBA" id="ARBA00022452"/>
    </source>
</evidence>
<dbReference type="InterPro" id="IPR039426">
    <property type="entry name" value="TonB-dep_rcpt-like"/>
</dbReference>
<evidence type="ECO:0000256" key="8">
    <source>
        <dbReference type="ARBA" id="ARBA00023170"/>
    </source>
</evidence>
<keyword evidence="3" id="KW-1134">Transmembrane beta strand</keyword>
<dbReference type="Proteomes" id="UP000823619">
    <property type="component" value="Unassembled WGS sequence"/>
</dbReference>
<keyword evidence="4" id="KW-0812">Transmembrane</keyword>
<keyword evidence="6 10" id="KW-0798">TonB box</keyword>
<feature type="domain" description="TonB-dependent receptor-like beta-barrel" evidence="12">
    <location>
        <begin position="292"/>
        <end position="730"/>
    </location>
</feature>
<proteinExistence type="inferred from homology"/>
<evidence type="ECO:0000256" key="2">
    <source>
        <dbReference type="ARBA" id="ARBA00022448"/>
    </source>
</evidence>
<gene>
    <name evidence="14" type="ORF">IAC23_02825</name>
</gene>
<comment type="caution">
    <text evidence="14">The sequence shown here is derived from an EMBL/GenBank/DDBJ whole genome shotgun (WGS) entry which is preliminary data.</text>
</comment>
<evidence type="ECO:0000256" key="11">
    <source>
        <dbReference type="SAM" id="SignalP"/>
    </source>
</evidence>
<dbReference type="Gene3D" id="2.60.40.1120">
    <property type="entry name" value="Carboxypeptidase-like, regulatory domain"/>
    <property type="match status" value="1"/>
</dbReference>
<dbReference type="EMBL" id="JADIMO010000032">
    <property type="protein sequence ID" value="MBO8444616.1"/>
    <property type="molecule type" value="Genomic_DNA"/>
</dbReference>
<evidence type="ECO:0000256" key="10">
    <source>
        <dbReference type="RuleBase" id="RU003357"/>
    </source>
</evidence>
<evidence type="ECO:0000313" key="15">
    <source>
        <dbReference type="Proteomes" id="UP000823619"/>
    </source>
</evidence>
<dbReference type="InterPro" id="IPR008969">
    <property type="entry name" value="CarboxyPept-like_regulatory"/>
</dbReference>
<keyword evidence="9" id="KW-0998">Cell outer membrane</keyword>
<feature type="signal peptide" evidence="11">
    <location>
        <begin position="1"/>
        <end position="23"/>
    </location>
</feature>
<reference evidence="14" key="2">
    <citation type="journal article" date="2021" name="PeerJ">
        <title>Extensive microbial diversity within the chicken gut microbiome revealed by metagenomics and culture.</title>
        <authorList>
            <person name="Gilroy R."/>
            <person name="Ravi A."/>
            <person name="Getino M."/>
            <person name="Pursley I."/>
            <person name="Horton D.L."/>
            <person name="Alikhan N.F."/>
            <person name="Baker D."/>
            <person name="Gharbi K."/>
            <person name="Hall N."/>
            <person name="Watson M."/>
            <person name="Adriaenssens E.M."/>
            <person name="Foster-Nyarko E."/>
            <person name="Jarju S."/>
            <person name="Secka A."/>
            <person name="Antonio M."/>
            <person name="Oren A."/>
            <person name="Chaudhuri R.R."/>
            <person name="La Ragione R."/>
            <person name="Hildebrand F."/>
            <person name="Pallen M.J."/>
        </authorList>
    </citation>
    <scope>NUCLEOTIDE SEQUENCE</scope>
    <source>
        <strain evidence="14">D5-748</strain>
    </source>
</reference>
<evidence type="ECO:0000256" key="1">
    <source>
        <dbReference type="ARBA" id="ARBA00004571"/>
    </source>
</evidence>
<accession>A0A9D9HAS4</accession>
<evidence type="ECO:0000259" key="13">
    <source>
        <dbReference type="Pfam" id="PF07715"/>
    </source>
</evidence>
<dbReference type="Pfam" id="PF00593">
    <property type="entry name" value="TonB_dep_Rec_b-barrel"/>
    <property type="match status" value="1"/>
</dbReference>
<dbReference type="InterPro" id="IPR036942">
    <property type="entry name" value="Beta-barrel_TonB_sf"/>
</dbReference>
<keyword evidence="7 10" id="KW-0472">Membrane</keyword>
<evidence type="ECO:0000256" key="9">
    <source>
        <dbReference type="ARBA" id="ARBA00023237"/>
    </source>
</evidence>
<keyword evidence="2" id="KW-0813">Transport</keyword>
<protein>
    <submittedName>
        <fullName evidence="14">TonB-dependent receptor</fullName>
    </submittedName>
</protein>
<dbReference type="Pfam" id="PF07715">
    <property type="entry name" value="Plug"/>
    <property type="match status" value="1"/>
</dbReference>
<name>A0A9D9HAS4_9BACT</name>
<dbReference type="SUPFAM" id="SSF56935">
    <property type="entry name" value="Porins"/>
    <property type="match status" value="1"/>
</dbReference>
<dbReference type="GO" id="GO:0009279">
    <property type="term" value="C:cell outer membrane"/>
    <property type="evidence" value="ECO:0007669"/>
    <property type="project" value="UniProtKB-SubCell"/>
</dbReference>
<feature type="domain" description="TonB-dependent receptor plug" evidence="13">
    <location>
        <begin position="129"/>
        <end position="232"/>
    </location>
</feature>
<dbReference type="Pfam" id="PF13715">
    <property type="entry name" value="CarbopepD_reg_2"/>
    <property type="match status" value="1"/>
</dbReference>
<comment type="similarity">
    <text evidence="10">Belongs to the TonB-dependent receptor family.</text>
</comment>
<evidence type="ECO:0000256" key="6">
    <source>
        <dbReference type="ARBA" id="ARBA00023077"/>
    </source>
</evidence>
<dbReference type="PANTHER" id="PTHR30069">
    <property type="entry name" value="TONB-DEPENDENT OUTER MEMBRANE RECEPTOR"/>
    <property type="match status" value="1"/>
</dbReference>
<dbReference type="SUPFAM" id="SSF49464">
    <property type="entry name" value="Carboxypeptidase regulatory domain-like"/>
    <property type="match status" value="1"/>
</dbReference>
<dbReference type="InterPro" id="IPR012910">
    <property type="entry name" value="Plug_dom"/>
</dbReference>
<evidence type="ECO:0000313" key="14">
    <source>
        <dbReference type="EMBL" id="MBO8444616.1"/>
    </source>
</evidence>
<dbReference type="Gene3D" id="2.40.170.20">
    <property type="entry name" value="TonB-dependent receptor, beta-barrel domain"/>
    <property type="match status" value="1"/>
</dbReference>
<evidence type="ECO:0000256" key="4">
    <source>
        <dbReference type="ARBA" id="ARBA00022692"/>
    </source>
</evidence>
<evidence type="ECO:0000256" key="7">
    <source>
        <dbReference type="ARBA" id="ARBA00023136"/>
    </source>
</evidence>
<feature type="chain" id="PRO_5038538204" evidence="11">
    <location>
        <begin position="24"/>
        <end position="943"/>
    </location>
</feature>
<dbReference type="GO" id="GO:0044718">
    <property type="term" value="P:siderophore transmembrane transport"/>
    <property type="evidence" value="ECO:0007669"/>
    <property type="project" value="TreeGrafter"/>
</dbReference>
<reference evidence="14" key="1">
    <citation type="submission" date="2020-10" db="EMBL/GenBank/DDBJ databases">
        <authorList>
            <person name="Gilroy R."/>
        </authorList>
    </citation>
    <scope>NUCLEOTIDE SEQUENCE</scope>
    <source>
        <strain evidence="14">D5-748</strain>
    </source>
</reference>
<dbReference type="AlphaFoldDB" id="A0A9D9HAS4"/>